<proteinExistence type="predicted"/>
<dbReference type="AlphaFoldDB" id="A0A814DF02"/>
<comment type="caution">
    <text evidence="2">The sequence shown here is derived from an EMBL/GenBank/DDBJ whole genome shotgun (WGS) entry which is preliminary data.</text>
</comment>
<evidence type="ECO:0000256" key="1">
    <source>
        <dbReference type="SAM" id="MobiDB-lite"/>
    </source>
</evidence>
<protein>
    <submittedName>
        <fullName evidence="2">Uncharacterized protein</fullName>
    </submittedName>
</protein>
<dbReference type="EMBL" id="CAJNOJ010000047">
    <property type="protein sequence ID" value="CAF0953694.1"/>
    <property type="molecule type" value="Genomic_DNA"/>
</dbReference>
<organism evidence="2 5">
    <name type="scientific">Adineta ricciae</name>
    <name type="common">Rotifer</name>
    <dbReference type="NCBI Taxonomy" id="249248"/>
    <lineage>
        <taxon>Eukaryota</taxon>
        <taxon>Metazoa</taxon>
        <taxon>Spiralia</taxon>
        <taxon>Gnathifera</taxon>
        <taxon>Rotifera</taxon>
        <taxon>Eurotatoria</taxon>
        <taxon>Bdelloidea</taxon>
        <taxon>Adinetida</taxon>
        <taxon>Adinetidae</taxon>
        <taxon>Adineta</taxon>
    </lineage>
</organism>
<reference evidence="2" key="1">
    <citation type="submission" date="2021-02" db="EMBL/GenBank/DDBJ databases">
        <authorList>
            <person name="Nowell W R."/>
        </authorList>
    </citation>
    <scope>NUCLEOTIDE SEQUENCE</scope>
</reference>
<dbReference type="Proteomes" id="UP000663828">
    <property type="component" value="Unassembled WGS sequence"/>
</dbReference>
<dbReference type="EMBL" id="CAJNOR010006737">
    <property type="protein sequence ID" value="CAF1602522.1"/>
    <property type="molecule type" value="Genomic_DNA"/>
</dbReference>
<name>A0A814DF02_ADIRI</name>
<gene>
    <name evidence="2" type="ORF">EDS130_LOCUS12475</name>
    <name evidence="3" type="ORF">XAT740_LOCUS47879</name>
</gene>
<feature type="region of interest" description="Disordered" evidence="1">
    <location>
        <begin position="97"/>
        <end position="126"/>
    </location>
</feature>
<accession>A0A814DF02</accession>
<evidence type="ECO:0000313" key="2">
    <source>
        <dbReference type="EMBL" id="CAF0953694.1"/>
    </source>
</evidence>
<dbReference type="OrthoDB" id="10000089at2759"/>
<evidence type="ECO:0000313" key="5">
    <source>
        <dbReference type="Proteomes" id="UP000663852"/>
    </source>
</evidence>
<sequence length="180" mass="21206">MAQNSNSQKHPHLKSIRLIELSDHILRLHRRENAQLDLRLQQLDRRERVILANYDREICYRRLQLAQIYKSLDEPSPAASPSHRGGTPISFYSIKMRRHQSAPPDRQREKMENNEHGRPTTTADSFRANKRAMSVFREITVKQELPSLNDMLVFADIDKKSSKNPWIPRSKTMFNLKEDY</sequence>
<feature type="compositionally biased region" description="Basic and acidic residues" evidence="1">
    <location>
        <begin position="105"/>
        <end position="118"/>
    </location>
</feature>
<keyword evidence="4" id="KW-1185">Reference proteome</keyword>
<dbReference type="Proteomes" id="UP000663852">
    <property type="component" value="Unassembled WGS sequence"/>
</dbReference>
<evidence type="ECO:0000313" key="4">
    <source>
        <dbReference type="Proteomes" id="UP000663828"/>
    </source>
</evidence>
<evidence type="ECO:0000313" key="3">
    <source>
        <dbReference type="EMBL" id="CAF1602522.1"/>
    </source>
</evidence>